<proteinExistence type="predicted"/>
<feature type="region of interest" description="Disordered" evidence="9">
    <location>
        <begin position="226"/>
        <end position="250"/>
    </location>
</feature>
<evidence type="ECO:0000313" key="11">
    <source>
        <dbReference type="EMBL" id="KAF9334468.1"/>
    </source>
</evidence>
<feature type="compositionally biased region" description="Basic and acidic residues" evidence="9">
    <location>
        <begin position="637"/>
        <end position="652"/>
    </location>
</feature>
<dbReference type="Pfam" id="PF00069">
    <property type="entry name" value="Pkinase"/>
    <property type="match status" value="1"/>
</dbReference>
<dbReference type="GO" id="GO:0005634">
    <property type="term" value="C:nucleus"/>
    <property type="evidence" value="ECO:0007669"/>
    <property type="project" value="TreeGrafter"/>
</dbReference>
<evidence type="ECO:0000256" key="4">
    <source>
        <dbReference type="ARBA" id="ARBA00022741"/>
    </source>
</evidence>
<dbReference type="SMART" id="SM00220">
    <property type="entry name" value="S_TKc"/>
    <property type="match status" value="1"/>
</dbReference>
<feature type="compositionally biased region" description="Acidic residues" evidence="9">
    <location>
        <begin position="607"/>
        <end position="616"/>
    </location>
</feature>
<name>A0A9P5ST30_9FUNG</name>
<dbReference type="InterPro" id="IPR000719">
    <property type="entry name" value="Prot_kinase_dom"/>
</dbReference>
<comment type="catalytic activity">
    <reaction evidence="7">
        <text>L-threonyl-[protein] + ATP = O-phospho-L-threonyl-[protein] + ADP + H(+)</text>
        <dbReference type="Rhea" id="RHEA:46608"/>
        <dbReference type="Rhea" id="RHEA-COMP:11060"/>
        <dbReference type="Rhea" id="RHEA-COMP:11605"/>
        <dbReference type="ChEBI" id="CHEBI:15378"/>
        <dbReference type="ChEBI" id="CHEBI:30013"/>
        <dbReference type="ChEBI" id="CHEBI:30616"/>
        <dbReference type="ChEBI" id="CHEBI:61977"/>
        <dbReference type="ChEBI" id="CHEBI:456216"/>
        <dbReference type="EC" id="2.7.11.22"/>
    </reaction>
</comment>
<keyword evidence="3" id="KW-0808">Transferase</keyword>
<comment type="caution">
    <text evidence="11">The sequence shown here is derived from an EMBL/GenBank/DDBJ whole genome shotgun (WGS) entry which is preliminary data.</text>
</comment>
<organism evidence="11 12">
    <name type="scientific">Podila minutissima</name>
    <dbReference type="NCBI Taxonomy" id="64525"/>
    <lineage>
        <taxon>Eukaryota</taxon>
        <taxon>Fungi</taxon>
        <taxon>Fungi incertae sedis</taxon>
        <taxon>Mucoromycota</taxon>
        <taxon>Mortierellomycotina</taxon>
        <taxon>Mortierellomycetes</taxon>
        <taxon>Mortierellales</taxon>
        <taxon>Mortierellaceae</taxon>
        <taxon>Podila</taxon>
    </lineage>
</organism>
<sequence>MHVLNVDRVVHENPYTGDRITTAFIINIDSISSSSVSESSEPAPLENNKTATHSKLPVVAIKYLSDCRKVRKKSSNRRSRGNWSSSDESDNSEDDDGQENDDQDDRLATREFLLGQIKVPEGIKFGVKARREIRALKAAQGHHNVVPFLGFTGPCIENPIAENGASDLFPTLLASPGAQQAYQEGPVLGFGRPLFTDSLSTSDPQEAATSILHTGLSFHLNHAALGESEHGDDSDDDQDDYRNPNHNEPVTKNANYWRRVFNRQPRPGGIILPFAPITLHDLIWIGWTRTRPLLVESCMRQILAGLEWIHEEARLIHRDISSGNILVSVAGSGVGDQDQRPCFGGSSGIVQCMISDFGCATPYEGTRATEESSNNGAEENSQGFTFEVGTRAYRAPELLFSSGDYSTSVDIWSAGVLFAEMFLGRTLFEADSDIGQVCSIVKVLGTPTEENWPEYSTMPDYGKLLFKSLDTTPLATILRPQPVQALTAVTDGPPTLISETAFELIERMVVYSGGRRISAREALAYKDRYLENSPNKESQECWLDVGTILDEKRRLKEKLADDDEDGGGYGYMMGGSRSPRYGHVNFSRSVEDDDEEEEVERYRSDDLYGEEEENIADYDTAPITLAVDSSSQGGASEGHEDHDEERSPKRRR</sequence>
<keyword evidence="2" id="KW-0723">Serine/threonine-protein kinase</keyword>
<evidence type="ECO:0000256" key="7">
    <source>
        <dbReference type="ARBA" id="ARBA00047811"/>
    </source>
</evidence>
<dbReference type="InterPro" id="IPR011009">
    <property type="entry name" value="Kinase-like_dom_sf"/>
</dbReference>
<dbReference type="Gene3D" id="1.10.510.10">
    <property type="entry name" value="Transferase(Phosphotransferase) domain 1"/>
    <property type="match status" value="1"/>
</dbReference>
<comment type="catalytic activity">
    <reaction evidence="8">
        <text>L-seryl-[protein] + ATP = O-phospho-L-seryl-[protein] + ADP + H(+)</text>
        <dbReference type="Rhea" id="RHEA:17989"/>
        <dbReference type="Rhea" id="RHEA-COMP:9863"/>
        <dbReference type="Rhea" id="RHEA-COMP:11604"/>
        <dbReference type="ChEBI" id="CHEBI:15378"/>
        <dbReference type="ChEBI" id="CHEBI:29999"/>
        <dbReference type="ChEBI" id="CHEBI:30616"/>
        <dbReference type="ChEBI" id="CHEBI:83421"/>
        <dbReference type="ChEBI" id="CHEBI:456216"/>
        <dbReference type="EC" id="2.7.11.22"/>
    </reaction>
</comment>
<feature type="domain" description="Protein kinase" evidence="10">
    <location>
        <begin position="72"/>
        <end position="530"/>
    </location>
</feature>
<dbReference type="EC" id="2.7.11.22" evidence="1"/>
<evidence type="ECO:0000313" key="12">
    <source>
        <dbReference type="Proteomes" id="UP000696485"/>
    </source>
</evidence>
<feature type="region of interest" description="Disordered" evidence="9">
    <location>
        <begin position="72"/>
        <end position="103"/>
    </location>
</feature>
<gene>
    <name evidence="11" type="primary">CDK20</name>
    <name evidence="11" type="ORF">BG006_002121</name>
</gene>
<evidence type="ECO:0000259" key="10">
    <source>
        <dbReference type="PROSITE" id="PS50011"/>
    </source>
</evidence>
<keyword evidence="5 11" id="KW-0418">Kinase</keyword>
<evidence type="ECO:0000256" key="9">
    <source>
        <dbReference type="SAM" id="MobiDB-lite"/>
    </source>
</evidence>
<dbReference type="GO" id="GO:0004693">
    <property type="term" value="F:cyclin-dependent protein serine/threonine kinase activity"/>
    <property type="evidence" value="ECO:0007669"/>
    <property type="project" value="UniProtKB-EC"/>
</dbReference>
<dbReference type="EMBL" id="JAAAUY010000147">
    <property type="protein sequence ID" value="KAF9334468.1"/>
    <property type="molecule type" value="Genomic_DNA"/>
</dbReference>
<evidence type="ECO:0000256" key="1">
    <source>
        <dbReference type="ARBA" id="ARBA00012425"/>
    </source>
</evidence>
<evidence type="ECO:0000256" key="3">
    <source>
        <dbReference type="ARBA" id="ARBA00022679"/>
    </source>
</evidence>
<dbReference type="PROSITE" id="PS50011">
    <property type="entry name" value="PROTEIN_KINASE_DOM"/>
    <property type="match status" value="1"/>
</dbReference>
<dbReference type="SUPFAM" id="SSF56112">
    <property type="entry name" value="Protein kinase-like (PK-like)"/>
    <property type="match status" value="1"/>
</dbReference>
<dbReference type="AlphaFoldDB" id="A0A9P5ST30"/>
<keyword evidence="4" id="KW-0547">Nucleotide-binding</keyword>
<feature type="non-terminal residue" evidence="11">
    <location>
        <position position="652"/>
    </location>
</feature>
<evidence type="ECO:0000256" key="8">
    <source>
        <dbReference type="ARBA" id="ARBA00048367"/>
    </source>
</evidence>
<keyword evidence="6" id="KW-0067">ATP-binding</keyword>
<dbReference type="PANTHER" id="PTHR24056:SF171">
    <property type="entry name" value="CYCLIN-DEPENDENT KINASE 20"/>
    <property type="match status" value="1"/>
</dbReference>
<accession>A0A9P5ST30</accession>
<feature type="compositionally biased region" description="Acidic residues" evidence="9">
    <location>
        <begin position="87"/>
        <end position="103"/>
    </location>
</feature>
<feature type="region of interest" description="Disordered" evidence="9">
    <location>
        <begin position="559"/>
        <end position="652"/>
    </location>
</feature>
<protein>
    <recommendedName>
        <fullName evidence="1">cyclin-dependent kinase</fullName>
        <ecNumber evidence="1">2.7.11.22</ecNumber>
    </recommendedName>
</protein>
<keyword evidence="12" id="KW-1185">Reference proteome</keyword>
<dbReference type="InterPro" id="IPR050108">
    <property type="entry name" value="CDK"/>
</dbReference>
<evidence type="ECO:0000256" key="6">
    <source>
        <dbReference type="ARBA" id="ARBA00022840"/>
    </source>
</evidence>
<dbReference type="InterPro" id="IPR008266">
    <property type="entry name" value="Tyr_kinase_AS"/>
</dbReference>
<dbReference type="PROSITE" id="PS00109">
    <property type="entry name" value="PROTEIN_KINASE_TYR"/>
    <property type="match status" value="1"/>
</dbReference>
<evidence type="ECO:0000256" key="2">
    <source>
        <dbReference type="ARBA" id="ARBA00022527"/>
    </source>
</evidence>
<feature type="compositionally biased region" description="Acidic residues" evidence="9">
    <location>
        <begin position="230"/>
        <end position="239"/>
    </location>
</feature>
<reference evidence="11" key="1">
    <citation type="journal article" date="2020" name="Fungal Divers.">
        <title>Resolving the Mortierellaceae phylogeny through synthesis of multi-gene phylogenetics and phylogenomics.</title>
        <authorList>
            <person name="Vandepol N."/>
            <person name="Liber J."/>
            <person name="Desiro A."/>
            <person name="Na H."/>
            <person name="Kennedy M."/>
            <person name="Barry K."/>
            <person name="Grigoriev I.V."/>
            <person name="Miller A.N."/>
            <person name="O'Donnell K."/>
            <person name="Stajich J.E."/>
            <person name="Bonito G."/>
        </authorList>
    </citation>
    <scope>NUCLEOTIDE SEQUENCE</scope>
    <source>
        <strain evidence="11">NVP1</strain>
    </source>
</reference>
<evidence type="ECO:0000256" key="5">
    <source>
        <dbReference type="ARBA" id="ARBA00022777"/>
    </source>
</evidence>
<dbReference type="PANTHER" id="PTHR24056">
    <property type="entry name" value="CELL DIVISION PROTEIN KINASE"/>
    <property type="match status" value="1"/>
</dbReference>
<dbReference type="Proteomes" id="UP000696485">
    <property type="component" value="Unassembled WGS sequence"/>
</dbReference>
<dbReference type="GO" id="GO:0005524">
    <property type="term" value="F:ATP binding"/>
    <property type="evidence" value="ECO:0007669"/>
    <property type="project" value="UniProtKB-KW"/>
</dbReference>